<name>A0AAP4K8B8_9XANT</name>
<dbReference type="Pfam" id="PF02518">
    <property type="entry name" value="HATPase_c"/>
    <property type="match status" value="1"/>
</dbReference>
<keyword evidence="6" id="KW-0418">Kinase</keyword>
<dbReference type="EMBL" id="JASVYU010000004">
    <property type="protein sequence ID" value="MDN0286011.1"/>
    <property type="molecule type" value="Genomic_DNA"/>
</dbReference>
<evidence type="ECO:0000256" key="10">
    <source>
        <dbReference type="SAM" id="Phobius"/>
    </source>
</evidence>
<evidence type="ECO:0000259" key="11">
    <source>
        <dbReference type="PROSITE" id="PS50109"/>
    </source>
</evidence>
<keyword evidence="8" id="KW-0902">Two-component regulatory system</keyword>
<comment type="caution">
    <text evidence="12">The sequence shown here is derived from an EMBL/GenBank/DDBJ whole genome shotgun (WGS) entry which is preliminary data.</text>
</comment>
<dbReference type="SMART" id="SM00388">
    <property type="entry name" value="HisKA"/>
    <property type="match status" value="1"/>
</dbReference>
<dbReference type="PANTHER" id="PTHR43065:SF46">
    <property type="entry name" value="C4-DICARBOXYLATE TRANSPORT SENSOR PROTEIN DCTB"/>
    <property type="match status" value="1"/>
</dbReference>
<evidence type="ECO:0000256" key="8">
    <source>
        <dbReference type="ARBA" id="ARBA00023012"/>
    </source>
</evidence>
<gene>
    <name evidence="12" type="ORF">QSH54_04960</name>
</gene>
<dbReference type="InterPro" id="IPR005467">
    <property type="entry name" value="His_kinase_dom"/>
</dbReference>
<evidence type="ECO:0000256" key="3">
    <source>
        <dbReference type="ARBA" id="ARBA00022553"/>
    </source>
</evidence>
<dbReference type="CDD" id="cd00082">
    <property type="entry name" value="HisKA"/>
    <property type="match status" value="1"/>
</dbReference>
<keyword evidence="3" id="KW-0597">Phosphoprotein</keyword>
<evidence type="ECO:0000256" key="4">
    <source>
        <dbReference type="ARBA" id="ARBA00022679"/>
    </source>
</evidence>
<evidence type="ECO:0000256" key="6">
    <source>
        <dbReference type="ARBA" id="ARBA00022777"/>
    </source>
</evidence>
<keyword evidence="5" id="KW-0547">Nucleotide-binding</keyword>
<dbReference type="InterPro" id="IPR003661">
    <property type="entry name" value="HisK_dim/P_dom"/>
</dbReference>
<evidence type="ECO:0000256" key="5">
    <source>
        <dbReference type="ARBA" id="ARBA00022741"/>
    </source>
</evidence>
<evidence type="ECO:0000313" key="12">
    <source>
        <dbReference type="EMBL" id="MDN0286011.1"/>
    </source>
</evidence>
<reference evidence="12" key="1">
    <citation type="submission" date="2023-06" db="EMBL/GenBank/DDBJ databases">
        <title>Genome sequences of Xanthomonas arboricola from Serbia and Montenegro.</title>
        <authorList>
            <person name="Ilicic R."/>
            <person name="Jelusic A."/>
            <person name="Harrison J."/>
            <person name="Greer S."/>
            <person name="Grant M."/>
            <person name="Vicente J."/>
            <person name="Popovic Milovanovic T."/>
            <person name="Studholme D.J."/>
        </authorList>
    </citation>
    <scope>NUCLEOTIDE SEQUENCE</scope>
    <source>
        <strain evidence="12">Xp320</strain>
    </source>
</reference>
<dbReference type="InterPro" id="IPR004358">
    <property type="entry name" value="Sig_transdc_His_kin-like_C"/>
</dbReference>
<evidence type="ECO:0000256" key="7">
    <source>
        <dbReference type="ARBA" id="ARBA00022840"/>
    </source>
</evidence>
<dbReference type="AlphaFoldDB" id="A0AAP4K8B8"/>
<dbReference type="SUPFAM" id="SSF47384">
    <property type="entry name" value="Homodimeric domain of signal transducing histidine kinase"/>
    <property type="match status" value="1"/>
</dbReference>
<keyword evidence="10" id="KW-1133">Transmembrane helix</keyword>
<keyword evidence="7 12" id="KW-0067">ATP-binding</keyword>
<keyword evidence="4" id="KW-0808">Transferase</keyword>
<dbReference type="GO" id="GO:0005524">
    <property type="term" value="F:ATP binding"/>
    <property type="evidence" value="ECO:0007669"/>
    <property type="project" value="UniProtKB-KW"/>
</dbReference>
<feature type="transmembrane region" description="Helical" evidence="10">
    <location>
        <begin position="126"/>
        <end position="154"/>
    </location>
</feature>
<evidence type="ECO:0000256" key="2">
    <source>
        <dbReference type="ARBA" id="ARBA00012438"/>
    </source>
</evidence>
<dbReference type="PANTHER" id="PTHR43065">
    <property type="entry name" value="SENSOR HISTIDINE KINASE"/>
    <property type="match status" value="1"/>
</dbReference>
<dbReference type="PRINTS" id="PR00344">
    <property type="entry name" value="BCTRLSENSOR"/>
</dbReference>
<sequence length="457" mass="49690">MRSLSWLQRCWRSAAVWLRRVPVRDPVDRRNAPALQLLLLYLGLEIPLNKLYILLNARLQMTTVQLAVDLGTDAAIALAAWYGIWRIRQGAVKPAIGMFITVVLCSAVIANVAFGYQLQAFDPFPLLLLTLAALVIGRRALWSVYACIALVFLLGMASPWGRNPQDGRSPFQNLPSLAMSYLMVTLVLDRSVAALRESLHRARRTAARLQVEIREREQAQQRVLHLQKIESVGQLASGVSHDFNNILGAILGYAEQRHRLHELDFDPPRDAVAMAEALEGIALAAQRGSTISGKLLSFSRRDLAVPTHFDAAQAVQAIAPMLAHLLGAHVRLQVDTCAAPVPVCLDRSQFDLVMLNFAANARDAMPDGGNFSVRVSRQHTMVRIALVDTGHGMPAEVVAQVFEPFFTTKPVGKGTGLGLAVAHELVLQAGGLLSVDSVPGAGTQFVMSLPLVPAPAA</sequence>
<feature type="coiled-coil region" evidence="9">
    <location>
        <begin position="192"/>
        <end position="219"/>
    </location>
</feature>
<protein>
    <recommendedName>
        <fullName evidence="2">histidine kinase</fullName>
        <ecNumber evidence="2">2.7.13.3</ecNumber>
    </recommendedName>
</protein>
<organism evidence="12">
    <name type="scientific">Xanthomonas arboricola pv. pruni</name>
    <dbReference type="NCBI Taxonomy" id="69929"/>
    <lineage>
        <taxon>Bacteria</taxon>
        <taxon>Pseudomonadati</taxon>
        <taxon>Pseudomonadota</taxon>
        <taxon>Gammaproteobacteria</taxon>
        <taxon>Lysobacterales</taxon>
        <taxon>Lysobacteraceae</taxon>
        <taxon>Xanthomonas</taxon>
    </lineage>
</organism>
<dbReference type="EC" id="2.7.13.3" evidence="2"/>
<proteinExistence type="predicted"/>
<keyword evidence="9" id="KW-0175">Coiled coil</keyword>
<dbReference type="InterPro" id="IPR003594">
    <property type="entry name" value="HATPase_dom"/>
</dbReference>
<dbReference type="SMART" id="SM00387">
    <property type="entry name" value="HATPase_c"/>
    <property type="match status" value="1"/>
</dbReference>
<dbReference type="Gene3D" id="1.10.287.130">
    <property type="match status" value="1"/>
</dbReference>
<feature type="transmembrane region" description="Helical" evidence="10">
    <location>
        <begin position="96"/>
        <end position="114"/>
    </location>
</feature>
<evidence type="ECO:0000256" key="9">
    <source>
        <dbReference type="SAM" id="Coils"/>
    </source>
</evidence>
<comment type="catalytic activity">
    <reaction evidence="1">
        <text>ATP + protein L-histidine = ADP + protein N-phospho-L-histidine.</text>
        <dbReference type="EC" id="2.7.13.3"/>
    </reaction>
</comment>
<keyword evidence="10" id="KW-0812">Transmembrane</keyword>
<evidence type="ECO:0000256" key="1">
    <source>
        <dbReference type="ARBA" id="ARBA00000085"/>
    </source>
</evidence>
<dbReference type="RefSeq" id="WP_051634058.1">
    <property type="nucleotide sequence ID" value="NZ_CP076628.1"/>
</dbReference>
<dbReference type="InterPro" id="IPR036097">
    <property type="entry name" value="HisK_dim/P_sf"/>
</dbReference>
<feature type="domain" description="Histidine kinase" evidence="11">
    <location>
        <begin position="238"/>
        <end position="453"/>
    </location>
</feature>
<keyword evidence="10" id="KW-0472">Membrane</keyword>
<dbReference type="GO" id="GO:0000155">
    <property type="term" value="F:phosphorelay sensor kinase activity"/>
    <property type="evidence" value="ECO:0007669"/>
    <property type="project" value="InterPro"/>
</dbReference>
<dbReference type="SUPFAM" id="SSF55874">
    <property type="entry name" value="ATPase domain of HSP90 chaperone/DNA topoisomerase II/histidine kinase"/>
    <property type="match status" value="1"/>
</dbReference>
<accession>A0AAP4K8B8</accession>
<dbReference type="InterPro" id="IPR036890">
    <property type="entry name" value="HATPase_C_sf"/>
</dbReference>
<dbReference type="Gene3D" id="3.30.565.10">
    <property type="entry name" value="Histidine kinase-like ATPase, C-terminal domain"/>
    <property type="match status" value="1"/>
</dbReference>
<dbReference type="PROSITE" id="PS50109">
    <property type="entry name" value="HIS_KIN"/>
    <property type="match status" value="1"/>
</dbReference>